<reference evidence="1 2" key="1">
    <citation type="submission" date="2023-09" db="EMBL/GenBank/DDBJ databases">
        <authorList>
            <person name="Rey-Velasco X."/>
        </authorList>
    </citation>
    <scope>NUCLEOTIDE SEQUENCE [LARGE SCALE GENOMIC DNA]</scope>
    <source>
        <strain evidence="1 2">F158</strain>
    </source>
</reference>
<gene>
    <name evidence="1" type="ORF">RM543_16020</name>
</gene>
<accession>A0ABU3DM51</accession>
<sequence length="147" mass="16845">MARRTQLQGICNDLLSTFISRNNDLDGYWALGQCLGWLEEEQAVAIKISLVGKMEANQKPQVSALSRHFSTALVSMLSRQDLSVEWVKNGCITIERENSHQLRFSLSLISDLGRKFESSRSLAVRQHDPGRELRRNFDKWGIRVKQK</sequence>
<evidence type="ECO:0000313" key="2">
    <source>
        <dbReference type="Proteomes" id="UP001265259"/>
    </source>
</evidence>
<keyword evidence="2" id="KW-1185">Reference proteome</keyword>
<dbReference type="Proteomes" id="UP001265259">
    <property type="component" value="Unassembled WGS sequence"/>
</dbReference>
<dbReference type="RefSeq" id="WP_311693453.1">
    <property type="nucleotide sequence ID" value="NZ_JAVRHL010000004.1"/>
</dbReference>
<organism evidence="1 2">
    <name type="scientific">Tropicimonas omnivorans</name>
    <dbReference type="NCBI Taxonomy" id="3075590"/>
    <lineage>
        <taxon>Bacteria</taxon>
        <taxon>Pseudomonadati</taxon>
        <taxon>Pseudomonadota</taxon>
        <taxon>Alphaproteobacteria</taxon>
        <taxon>Rhodobacterales</taxon>
        <taxon>Roseobacteraceae</taxon>
        <taxon>Tropicimonas</taxon>
    </lineage>
</organism>
<protein>
    <submittedName>
        <fullName evidence="1">Uncharacterized protein</fullName>
    </submittedName>
</protein>
<evidence type="ECO:0000313" key="1">
    <source>
        <dbReference type="EMBL" id="MDT0684192.1"/>
    </source>
</evidence>
<name>A0ABU3DM51_9RHOB</name>
<proteinExistence type="predicted"/>
<comment type="caution">
    <text evidence="1">The sequence shown here is derived from an EMBL/GenBank/DDBJ whole genome shotgun (WGS) entry which is preliminary data.</text>
</comment>
<dbReference type="EMBL" id="JAVRHL010000004">
    <property type="protein sequence ID" value="MDT0684192.1"/>
    <property type="molecule type" value="Genomic_DNA"/>
</dbReference>